<dbReference type="Pfam" id="PF03186">
    <property type="entry name" value="CobD_Cbib"/>
    <property type="match status" value="1"/>
</dbReference>
<evidence type="ECO:0000313" key="10">
    <source>
        <dbReference type="EMBL" id="RDE23089.1"/>
    </source>
</evidence>
<name>A0A369WPV2_9GAMM</name>
<dbReference type="EMBL" id="QQOH01000002">
    <property type="protein sequence ID" value="RDE23089.1"/>
    <property type="molecule type" value="Genomic_DNA"/>
</dbReference>
<comment type="pathway">
    <text evidence="2 9">Cofactor biosynthesis; adenosylcobalamin biosynthesis.</text>
</comment>
<dbReference type="GO" id="GO:0009236">
    <property type="term" value="P:cobalamin biosynthetic process"/>
    <property type="evidence" value="ECO:0007669"/>
    <property type="project" value="UniProtKB-UniRule"/>
</dbReference>
<comment type="subcellular location">
    <subcellularLocation>
        <location evidence="1 9">Cell membrane</location>
        <topology evidence="1 9">Multi-pass membrane protein</topology>
    </subcellularLocation>
</comment>
<dbReference type="InterPro" id="IPR004485">
    <property type="entry name" value="Cobalamin_biosynth_CobD/CbiB"/>
</dbReference>
<comment type="similarity">
    <text evidence="3 9">Belongs to the CobD/CbiB family.</text>
</comment>
<protein>
    <recommendedName>
        <fullName evidence="9">Cobalamin biosynthesis protein CobD</fullName>
    </recommendedName>
</protein>
<comment type="function">
    <text evidence="9">Converts cobyric acid to cobinamide by the addition of aminopropanol on the F carboxylic group.</text>
</comment>
<evidence type="ECO:0000256" key="3">
    <source>
        <dbReference type="ARBA" id="ARBA00006263"/>
    </source>
</evidence>
<feature type="transmembrane region" description="Helical" evidence="9">
    <location>
        <begin position="20"/>
        <end position="41"/>
    </location>
</feature>
<dbReference type="Proteomes" id="UP000253769">
    <property type="component" value="Unassembled WGS sequence"/>
</dbReference>
<proteinExistence type="inferred from homology"/>
<evidence type="ECO:0000256" key="4">
    <source>
        <dbReference type="ARBA" id="ARBA00022475"/>
    </source>
</evidence>
<dbReference type="PANTHER" id="PTHR34308:SF1">
    <property type="entry name" value="COBALAMIN BIOSYNTHESIS PROTEIN CBIB"/>
    <property type="match status" value="1"/>
</dbReference>
<dbReference type="OrthoDB" id="9811967at2"/>
<feature type="transmembrane region" description="Helical" evidence="9">
    <location>
        <begin position="316"/>
        <end position="333"/>
    </location>
</feature>
<evidence type="ECO:0000256" key="8">
    <source>
        <dbReference type="ARBA" id="ARBA00023136"/>
    </source>
</evidence>
<evidence type="ECO:0000256" key="2">
    <source>
        <dbReference type="ARBA" id="ARBA00004953"/>
    </source>
</evidence>
<accession>A0A369WPV2</accession>
<keyword evidence="7 9" id="KW-1133">Transmembrane helix</keyword>
<keyword evidence="4 9" id="KW-1003">Cell membrane</keyword>
<dbReference type="AlphaFoldDB" id="A0A369WPV2"/>
<organism evidence="10 11">
    <name type="scientific">Motiliproteus coralliicola</name>
    <dbReference type="NCBI Taxonomy" id="2283196"/>
    <lineage>
        <taxon>Bacteria</taxon>
        <taxon>Pseudomonadati</taxon>
        <taxon>Pseudomonadota</taxon>
        <taxon>Gammaproteobacteria</taxon>
        <taxon>Oceanospirillales</taxon>
        <taxon>Oceanospirillaceae</taxon>
        <taxon>Motiliproteus</taxon>
    </lineage>
</organism>
<dbReference type="PANTHER" id="PTHR34308">
    <property type="entry name" value="COBALAMIN BIOSYNTHESIS PROTEIN CBIB"/>
    <property type="match status" value="1"/>
</dbReference>
<keyword evidence="5 9" id="KW-0169">Cobalamin biosynthesis</keyword>
<evidence type="ECO:0000256" key="5">
    <source>
        <dbReference type="ARBA" id="ARBA00022573"/>
    </source>
</evidence>
<dbReference type="GO" id="GO:0015420">
    <property type="term" value="F:ABC-type vitamin B12 transporter activity"/>
    <property type="evidence" value="ECO:0007669"/>
    <property type="project" value="UniProtKB-UniRule"/>
</dbReference>
<dbReference type="HAMAP" id="MF_00024">
    <property type="entry name" value="CobD_CbiB"/>
    <property type="match status" value="1"/>
</dbReference>
<feature type="transmembrane region" description="Helical" evidence="9">
    <location>
        <begin position="178"/>
        <end position="198"/>
    </location>
</feature>
<sequence length="334" mass="36552">MSAHCSKKLTPSKHWKPDRLLNHLFLATAILGGALLLDLLLGEPRRFHPLIGFGRLVNGVERKLNDSALVPWVSRLRGLLGIALLALPLPLLLFWLLPKLPSGLTVAIELIGLYLCLGRQSLAQHARNIAKPLSVGDFDQARLQTSYIVSRDPARLDSPGMSRAAIESVLENGNDACFATLFWFLIGGLPLALLHRLANTLDAMWGYRNARYRDFGWAAARFDDLLGWLPARLTALSYALCGNFSGGMRCWRQQAPQHDSPNAGPVMAAGAGALGIRLGGAAWYGDQLKPRPEFGCDQPADPVGIERSILLVNRSCWLWIALLTVTSVLIAWLG</sequence>
<keyword evidence="6 9" id="KW-0812">Transmembrane</keyword>
<evidence type="ECO:0000256" key="9">
    <source>
        <dbReference type="HAMAP-Rule" id="MF_00024"/>
    </source>
</evidence>
<keyword evidence="8 9" id="KW-0472">Membrane</keyword>
<dbReference type="NCBIfam" id="TIGR00380">
    <property type="entry name" value="cobal_cbiB"/>
    <property type="match status" value="1"/>
</dbReference>
<feature type="transmembrane region" description="Helical" evidence="9">
    <location>
        <begin position="79"/>
        <end position="97"/>
    </location>
</feature>
<dbReference type="UniPathway" id="UPA00148"/>
<evidence type="ECO:0000256" key="1">
    <source>
        <dbReference type="ARBA" id="ARBA00004651"/>
    </source>
</evidence>
<keyword evidence="11" id="KW-1185">Reference proteome</keyword>
<gene>
    <name evidence="9" type="primary">cobD</name>
    <name evidence="10" type="ORF">DV711_10495</name>
</gene>
<evidence type="ECO:0000256" key="7">
    <source>
        <dbReference type="ARBA" id="ARBA00022989"/>
    </source>
</evidence>
<comment type="caution">
    <text evidence="9">Lacks conserved residue(s) required for the propagation of feature annotation.</text>
</comment>
<evidence type="ECO:0000256" key="6">
    <source>
        <dbReference type="ARBA" id="ARBA00022692"/>
    </source>
</evidence>
<reference evidence="10 11" key="1">
    <citation type="submission" date="2018-07" db="EMBL/GenBank/DDBJ databases">
        <title>Motiliproteus coralliicola sp. nov., a bacterium isolated from Coral.</title>
        <authorList>
            <person name="Wang G."/>
        </authorList>
    </citation>
    <scope>NUCLEOTIDE SEQUENCE [LARGE SCALE GENOMIC DNA]</scope>
    <source>
        <strain evidence="10 11">C34</strain>
    </source>
</reference>
<evidence type="ECO:0000313" key="11">
    <source>
        <dbReference type="Proteomes" id="UP000253769"/>
    </source>
</evidence>
<comment type="caution">
    <text evidence="10">The sequence shown here is derived from an EMBL/GenBank/DDBJ whole genome shotgun (WGS) entry which is preliminary data.</text>
</comment>
<dbReference type="GO" id="GO:0048472">
    <property type="term" value="F:threonine-phosphate decarboxylase activity"/>
    <property type="evidence" value="ECO:0007669"/>
    <property type="project" value="InterPro"/>
</dbReference>
<dbReference type="GO" id="GO:0005886">
    <property type="term" value="C:plasma membrane"/>
    <property type="evidence" value="ECO:0007669"/>
    <property type="project" value="UniProtKB-SubCell"/>
</dbReference>